<sequence>MANPLSVLYRDDYLLIVHKPAGLLVHRSPIDRHETEFALQYARALNDGEHVYPVHRLDRPTSGILVFARDSDTARTLGLAMMAGDVAKTYLAMVRGWPPERGEIDYPLREEPEDRRLKGIEQPVRNALTHYRTLATTEIPVEIEKYPTSRYAVVELSPKTGRKHQLRRHMKHINHPMIGDANHGRGRHNRYFAERFGEGRLMLAATMMAFRHPVSGEPLTISAAPEASFLEVLSIFPGFDVYDHLEQ</sequence>
<dbReference type="Pfam" id="PF00849">
    <property type="entry name" value="PseudoU_synth_2"/>
    <property type="match status" value="1"/>
</dbReference>
<dbReference type="GO" id="GO:0003723">
    <property type="term" value="F:RNA binding"/>
    <property type="evidence" value="ECO:0007669"/>
    <property type="project" value="InterPro"/>
</dbReference>
<dbReference type="Gene3D" id="3.30.2350.10">
    <property type="entry name" value="Pseudouridine synthase"/>
    <property type="match status" value="1"/>
</dbReference>
<evidence type="ECO:0000256" key="9">
    <source>
        <dbReference type="ARBA" id="ARBA00043049"/>
    </source>
</evidence>
<evidence type="ECO:0000256" key="8">
    <source>
        <dbReference type="ARBA" id="ARBA00041975"/>
    </source>
</evidence>
<keyword evidence="1" id="KW-0819">tRNA processing</keyword>
<dbReference type="InterPro" id="IPR020103">
    <property type="entry name" value="PsdUridine_synth_cat_dom_sf"/>
</dbReference>
<dbReference type="GO" id="GO:0000455">
    <property type="term" value="P:enzyme-directed rRNA pseudouridine synthesis"/>
    <property type="evidence" value="ECO:0007669"/>
    <property type="project" value="TreeGrafter"/>
</dbReference>
<accession>A0A844HZF5</accession>
<evidence type="ECO:0000256" key="1">
    <source>
        <dbReference type="ARBA" id="ARBA00022694"/>
    </source>
</evidence>
<evidence type="ECO:0000256" key="7">
    <source>
        <dbReference type="ARBA" id="ARBA00041803"/>
    </source>
</evidence>
<evidence type="ECO:0000259" key="10">
    <source>
        <dbReference type="Pfam" id="PF00849"/>
    </source>
</evidence>
<evidence type="ECO:0000256" key="2">
    <source>
        <dbReference type="ARBA" id="ARBA00023235"/>
    </source>
</evidence>
<protein>
    <recommendedName>
        <fullName evidence="6">tRNA pseudouridine synthase C</fullName>
        <ecNumber evidence="5">5.4.99.26</ecNumber>
    </recommendedName>
    <alternativeName>
        <fullName evidence="8">tRNA pseudouridine(65) synthase</fullName>
    </alternativeName>
    <alternativeName>
        <fullName evidence="9">tRNA pseudouridylate synthase C</fullName>
    </alternativeName>
    <alternativeName>
        <fullName evidence="7">tRNA-uridine isomerase C</fullName>
    </alternativeName>
</protein>
<evidence type="ECO:0000313" key="12">
    <source>
        <dbReference type="Proteomes" id="UP000431462"/>
    </source>
</evidence>
<keyword evidence="2" id="KW-0413">Isomerase</keyword>
<evidence type="ECO:0000256" key="3">
    <source>
        <dbReference type="ARBA" id="ARBA00036607"/>
    </source>
</evidence>
<comment type="caution">
    <text evidence="11">The sequence shown here is derived from an EMBL/GenBank/DDBJ whole genome shotgun (WGS) entry which is preliminary data.</text>
</comment>
<evidence type="ECO:0000256" key="5">
    <source>
        <dbReference type="ARBA" id="ARBA00038943"/>
    </source>
</evidence>
<dbReference type="GO" id="GO:0160149">
    <property type="term" value="F:tRNA pseudouridine(65) synthase activity"/>
    <property type="evidence" value="ECO:0007669"/>
    <property type="project" value="UniProtKB-EC"/>
</dbReference>
<feature type="domain" description="Pseudouridine synthase RsuA/RluA-like" evidence="10">
    <location>
        <begin position="13"/>
        <end position="172"/>
    </location>
</feature>
<dbReference type="PANTHER" id="PTHR21600:SF56">
    <property type="entry name" value="TRNA PSEUDOURIDINE SYNTHASE C"/>
    <property type="match status" value="1"/>
</dbReference>
<comment type="catalytic activity">
    <reaction evidence="3">
        <text>uridine(65) in tRNA = pseudouridine(65) in tRNA</text>
        <dbReference type="Rhea" id="RHEA:42536"/>
        <dbReference type="Rhea" id="RHEA-COMP:10103"/>
        <dbReference type="Rhea" id="RHEA-COMP:10104"/>
        <dbReference type="ChEBI" id="CHEBI:65314"/>
        <dbReference type="ChEBI" id="CHEBI:65315"/>
        <dbReference type="EC" id="5.4.99.26"/>
    </reaction>
</comment>
<dbReference type="InterPro" id="IPR006224">
    <property type="entry name" value="PsdUridine_synth_RluA-like_CS"/>
</dbReference>
<gene>
    <name evidence="11" type="ORF">FH752_18090</name>
</gene>
<dbReference type="Proteomes" id="UP000431462">
    <property type="component" value="Unassembled WGS sequence"/>
</dbReference>
<proteinExistence type="predicted"/>
<evidence type="ECO:0000256" key="4">
    <source>
        <dbReference type="ARBA" id="ARBA00037670"/>
    </source>
</evidence>
<dbReference type="EC" id="5.4.99.26" evidence="5"/>
<organism evidence="11 12">
    <name type="scientific">Marinobacter adhaerens</name>
    <dbReference type="NCBI Taxonomy" id="1033846"/>
    <lineage>
        <taxon>Bacteria</taxon>
        <taxon>Pseudomonadati</taxon>
        <taxon>Pseudomonadota</taxon>
        <taxon>Gammaproteobacteria</taxon>
        <taxon>Pseudomonadales</taxon>
        <taxon>Marinobacteraceae</taxon>
        <taxon>Marinobacter</taxon>
    </lineage>
</organism>
<dbReference type="InterPro" id="IPR050188">
    <property type="entry name" value="RluA_PseudoU_synthase"/>
</dbReference>
<comment type="function">
    <text evidence="4">Responsible for synthesis of pseudouridine from uracil-65 in transfer RNAs.</text>
</comment>
<dbReference type="InterPro" id="IPR006145">
    <property type="entry name" value="PsdUridine_synth_RsuA/RluA"/>
</dbReference>
<dbReference type="SUPFAM" id="SSF55120">
    <property type="entry name" value="Pseudouridine synthase"/>
    <property type="match status" value="1"/>
</dbReference>
<reference evidence="11 12" key="1">
    <citation type="submission" date="2019-06" db="EMBL/GenBank/DDBJ databases">
        <title>Enrichment of Autotrophic Halophilic Microorganisms from Red Sea Brine Pool Using Microbial Electrosynthesis System.</title>
        <authorList>
            <person name="Alqahtani M.F."/>
            <person name="Bajracharya S."/>
            <person name="Katuri K.P."/>
            <person name="Ali M."/>
            <person name="Saikaly P.E."/>
        </authorList>
    </citation>
    <scope>NUCLEOTIDE SEQUENCE [LARGE SCALE GENOMIC DNA]</scope>
    <source>
        <strain evidence="11">MES15</strain>
    </source>
</reference>
<dbReference type="EMBL" id="VENC01000022">
    <property type="protein sequence ID" value="MTJ00520.1"/>
    <property type="molecule type" value="Genomic_DNA"/>
</dbReference>
<dbReference type="PANTHER" id="PTHR21600">
    <property type="entry name" value="MITOCHONDRIAL RNA PSEUDOURIDINE SYNTHASE"/>
    <property type="match status" value="1"/>
</dbReference>
<dbReference type="AlphaFoldDB" id="A0A844HZF5"/>
<name>A0A844HZF5_9GAMM</name>
<evidence type="ECO:0000256" key="6">
    <source>
        <dbReference type="ARBA" id="ARBA00040675"/>
    </source>
</evidence>
<dbReference type="GO" id="GO:0008033">
    <property type="term" value="P:tRNA processing"/>
    <property type="evidence" value="ECO:0007669"/>
    <property type="project" value="UniProtKB-KW"/>
</dbReference>
<evidence type="ECO:0000313" key="11">
    <source>
        <dbReference type="EMBL" id="MTJ00520.1"/>
    </source>
</evidence>
<dbReference type="PROSITE" id="PS01129">
    <property type="entry name" value="PSI_RLU"/>
    <property type="match status" value="1"/>
</dbReference>